<reference evidence="2 3" key="1">
    <citation type="submission" date="2018-08" db="EMBL/GenBank/DDBJ databases">
        <title>A genome reference for cultivated species of the human gut microbiota.</title>
        <authorList>
            <person name="Zou Y."/>
            <person name="Xue W."/>
            <person name="Luo G."/>
        </authorList>
    </citation>
    <scope>NUCLEOTIDE SEQUENCE [LARGE SCALE GENOMIC DNA]</scope>
    <source>
        <strain evidence="2 3">OM06-4</strain>
    </source>
</reference>
<dbReference type="Gene3D" id="1.10.1220.10">
    <property type="entry name" value="Met repressor-like"/>
    <property type="match status" value="1"/>
</dbReference>
<evidence type="ECO:0000313" key="2">
    <source>
        <dbReference type="EMBL" id="RGD82908.1"/>
    </source>
</evidence>
<dbReference type="InterPro" id="IPR002145">
    <property type="entry name" value="CopG"/>
</dbReference>
<dbReference type="RefSeq" id="WP_117581945.1">
    <property type="nucleotide sequence ID" value="NZ_JAQEEX010000064.1"/>
</dbReference>
<gene>
    <name evidence="2" type="ORF">DXB93_12980</name>
</gene>
<sequence>MEKKQRTTIWLSQNVMNELDQMSERADCRSRSEFIEKAIKFYDGYIRSADENQYLPIALSSAVNGIIHTSEDRIAKVLYKNTVELSMLMNLLAATAEVDEDTLKKLRKKCAKEVNGTRGQITFEDAYRYQKS</sequence>
<proteinExistence type="predicted"/>
<evidence type="ECO:0000313" key="3">
    <source>
        <dbReference type="Proteomes" id="UP000261032"/>
    </source>
</evidence>
<name>A0A3E3EAN7_9FIRM</name>
<dbReference type="InterPro" id="IPR010985">
    <property type="entry name" value="Ribbon_hlx_hlx"/>
</dbReference>
<feature type="domain" description="Ribbon-helix-helix protein CopG" evidence="1">
    <location>
        <begin position="6"/>
        <end position="42"/>
    </location>
</feature>
<dbReference type="EMBL" id="QUSL01000023">
    <property type="protein sequence ID" value="RGD82908.1"/>
    <property type="molecule type" value="Genomic_DNA"/>
</dbReference>
<dbReference type="Proteomes" id="UP000261032">
    <property type="component" value="Unassembled WGS sequence"/>
</dbReference>
<dbReference type="SUPFAM" id="SSF47598">
    <property type="entry name" value="Ribbon-helix-helix"/>
    <property type="match status" value="1"/>
</dbReference>
<dbReference type="Pfam" id="PF01402">
    <property type="entry name" value="RHH_1"/>
    <property type="match status" value="1"/>
</dbReference>
<organism evidence="2 3">
    <name type="scientific">Thomasclavelia ramosa</name>
    <dbReference type="NCBI Taxonomy" id="1547"/>
    <lineage>
        <taxon>Bacteria</taxon>
        <taxon>Bacillati</taxon>
        <taxon>Bacillota</taxon>
        <taxon>Erysipelotrichia</taxon>
        <taxon>Erysipelotrichales</taxon>
        <taxon>Coprobacillaceae</taxon>
        <taxon>Thomasclavelia</taxon>
    </lineage>
</organism>
<dbReference type="AlphaFoldDB" id="A0A3E3EAN7"/>
<accession>A0A3E3EAN7</accession>
<protein>
    <submittedName>
        <fullName evidence="2">Ribbon-helix-helix protein, CopG family</fullName>
    </submittedName>
</protein>
<comment type="caution">
    <text evidence="2">The sequence shown here is derived from an EMBL/GenBank/DDBJ whole genome shotgun (WGS) entry which is preliminary data.</text>
</comment>
<dbReference type="InterPro" id="IPR013321">
    <property type="entry name" value="Arc_rbn_hlx_hlx"/>
</dbReference>
<dbReference type="GO" id="GO:0006355">
    <property type="term" value="P:regulation of DNA-templated transcription"/>
    <property type="evidence" value="ECO:0007669"/>
    <property type="project" value="InterPro"/>
</dbReference>
<evidence type="ECO:0000259" key="1">
    <source>
        <dbReference type="Pfam" id="PF01402"/>
    </source>
</evidence>